<dbReference type="Proteomes" id="UP000004319">
    <property type="component" value="Unassembled WGS sequence"/>
</dbReference>
<organism evidence="2 3">
    <name type="scientific">Acetobacter tropicalis NBRC 101654</name>
    <dbReference type="NCBI Taxonomy" id="749388"/>
    <lineage>
        <taxon>Bacteria</taxon>
        <taxon>Pseudomonadati</taxon>
        <taxon>Pseudomonadota</taxon>
        <taxon>Alphaproteobacteria</taxon>
        <taxon>Acetobacterales</taxon>
        <taxon>Acetobacteraceae</taxon>
        <taxon>Acetobacter</taxon>
    </lineage>
</organism>
<dbReference type="EMBL" id="BABS01000064">
    <property type="protein sequence ID" value="GAA09055.1"/>
    <property type="molecule type" value="Genomic_DNA"/>
</dbReference>
<dbReference type="PANTHER" id="PTHR43581:SF4">
    <property type="entry name" value="ATP_GTP PHOSPHATASE"/>
    <property type="match status" value="1"/>
</dbReference>
<dbReference type="Gene3D" id="3.40.50.300">
    <property type="entry name" value="P-loop containing nucleotide triphosphate hydrolases"/>
    <property type="match status" value="1"/>
</dbReference>
<name>F7VFB0_9PROT</name>
<dbReference type="RefSeq" id="WP_006559078.1">
    <property type="nucleotide sequence ID" value="NZ_BABS01000064.1"/>
</dbReference>
<protein>
    <recommendedName>
        <fullName evidence="1">Endonuclease GajA/Old nuclease/RecF-like AAA domain-containing protein</fullName>
    </recommendedName>
</protein>
<accession>F7VFB0</accession>
<reference evidence="2 3" key="1">
    <citation type="journal article" date="2011" name="Biochem. Biophys. Res. Commun.">
        <title>Increased number of Arginine-based salt bridges contributes to the thermotolerance of thermotolerant acetic acid bacteria, Acetobacter tropicalis SKU1100.</title>
        <authorList>
            <person name="Matsutani M."/>
            <person name="Hirakawa H."/>
            <person name="Nishikura M."/>
            <person name="Soemphol W."/>
            <person name="Ali I.A.I."/>
            <person name="Yakushi T."/>
            <person name="Matsushita K."/>
        </authorList>
    </citation>
    <scope>NUCLEOTIDE SEQUENCE [LARGE SCALE GENOMIC DNA]</scope>
    <source>
        <strain evidence="2 3">NBRC 101654</strain>
    </source>
</reference>
<feature type="domain" description="Endonuclease GajA/Old nuclease/RecF-like AAA" evidence="1">
    <location>
        <begin position="3"/>
        <end position="396"/>
    </location>
</feature>
<dbReference type="PANTHER" id="PTHR43581">
    <property type="entry name" value="ATP/GTP PHOSPHATASE"/>
    <property type="match status" value="1"/>
</dbReference>
<dbReference type="SUPFAM" id="SSF52540">
    <property type="entry name" value="P-loop containing nucleoside triphosphate hydrolases"/>
    <property type="match status" value="1"/>
</dbReference>
<sequence length="481" mass="54917">MHILLTNIGRISEAKISLDSWTMFLGKNDSGKTYAAASIWALINEIKAVDVSSFRFETPKLDDAIRRAWERPNDTKFRYIMAAETLNELQRLFFDDFNNRLPRILAEAIGYAGFENSKIEIENFQHTAPLDIEMSFKNETHQEEIFFNSEEEEEEEEERHIIEYVENSWDVKIIHNEKEIFSISGAALDHDIDVTKIVKNEIIEKLIGYSCFGDRWSKLSNIIYLPAARTGIMLALNYFIDGAVQRADNTSAAEIEEDALGLPAPIRNFAMNLARRSLRHSSFFHRQTTKNEKVSRNQLSKLVNGSISTGRRMGTFFFTPNGTKKLIPLSSTSSLVTELAALSIFQRQMSSPIFLIFEEPEAHLHLEAQRDMAKYLAQFVNAGNDILITTHSDTFIQQINNLICISDHPKKDELKKKFSLLPDEEIQRNKISAYDFVCKDGSTVAEKLPLTPTGFVATSLNEILMKLSEETFHINNDLEEI</sequence>
<dbReference type="InterPro" id="IPR027417">
    <property type="entry name" value="P-loop_NTPase"/>
</dbReference>
<proteinExistence type="predicted"/>
<evidence type="ECO:0000259" key="1">
    <source>
        <dbReference type="Pfam" id="PF13175"/>
    </source>
</evidence>
<comment type="caution">
    <text evidence="2">The sequence shown here is derived from an EMBL/GenBank/DDBJ whole genome shotgun (WGS) entry which is preliminary data.</text>
</comment>
<dbReference type="AlphaFoldDB" id="F7VFB0"/>
<evidence type="ECO:0000313" key="3">
    <source>
        <dbReference type="Proteomes" id="UP000004319"/>
    </source>
</evidence>
<dbReference type="InterPro" id="IPR041685">
    <property type="entry name" value="AAA_GajA/Old/RecF-like"/>
</dbReference>
<dbReference type="InterPro" id="IPR051396">
    <property type="entry name" value="Bact_Antivir_Def_Nuclease"/>
</dbReference>
<gene>
    <name evidence="2" type="ORF">ATPR_2059</name>
</gene>
<evidence type="ECO:0000313" key="2">
    <source>
        <dbReference type="EMBL" id="GAA09055.1"/>
    </source>
</evidence>
<dbReference type="Pfam" id="PF13175">
    <property type="entry name" value="AAA_15"/>
    <property type="match status" value="1"/>
</dbReference>